<organism evidence="1 2">
    <name type="scientific">Shewanella sedimentimangrovi</name>
    <dbReference type="NCBI Taxonomy" id="2814293"/>
    <lineage>
        <taxon>Bacteria</taxon>
        <taxon>Pseudomonadati</taxon>
        <taxon>Pseudomonadota</taxon>
        <taxon>Gammaproteobacteria</taxon>
        <taxon>Alteromonadales</taxon>
        <taxon>Shewanellaceae</taxon>
        <taxon>Shewanella</taxon>
    </lineage>
</organism>
<dbReference type="PANTHER" id="PTHR36922:SF1">
    <property type="entry name" value="DUF1993 DOMAIN-CONTAINING PROTEIN"/>
    <property type="match status" value="1"/>
</dbReference>
<dbReference type="Pfam" id="PF09351">
    <property type="entry name" value="DUF1993"/>
    <property type="match status" value="1"/>
</dbReference>
<dbReference type="RefSeq" id="WP_207379537.1">
    <property type="nucleotide sequence ID" value="NZ_CP071502.1"/>
</dbReference>
<dbReference type="SUPFAM" id="SSF109854">
    <property type="entry name" value="DinB/YfiT-like putative metalloenzymes"/>
    <property type="match status" value="1"/>
</dbReference>
<dbReference type="Gene3D" id="1.20.120.450">
    <property type="entry name" value="dinb family like domain"/>
    <property type="match status" value="1"/>
</dbReference>
<evidence type="ECO:0000313" key="1">
    <source>
        <dbReference type="EMBL" id="QSX36112.1"/>
    </source>
</evidence>
<keyword evidence="2" id="KW-1185">Reference proteome</keyword>
<sequence>MSHFEINEIKRLFLSRLDALGHVLSQAEKHFGELDSKMDERLAPDMFPLGAQVALACNQARGFAQWCANQPIDNLGKEVESLARAREIIAQTKELVNSIAVDDAKLDDIKRIGLGPGRYCELPARQYLSEYLLPNLYFHITTAYAILRHLGAPLGKADFMVFLAPHVRQEA</sequence>
<dbReference type="InterPro" id="IPR018531">
    <property type="entry name" value="DUF1993"/>
</dbReference>
<accession>A0ABX7QYH3</accession>
<evidence type="ECO:0000313" key="2">
    <source>
        <dbReference type="Proteomes" id="UP000663207"/>
    </source>
</evidence>
<dbReference type="EMBL" id="CP071502">
    <property type="protein sequence ID" value="QSX36112.1"/>
    <property type="molecule type" value="Genomic_DNA"/>
</dbReference>
<dbReference type="PANTHER" id="PTHR36922">
    <property type="entry name" value="BLL2446 PROTEIN"/>
    <property type="match status" value="1"/>
</dbReference>
<dbReference type="Proteomes" id="UP000663207">
    <property type="component" value="Chromosome"/>
</dbReference>
<dbReference type="InterPro" id="IPR034660">
    <property type="entry name" value="DinB/YfiT-like"/>
</dbReference>
<name>A0ABX7QYH3_9GAMM</name>
<gene>
    <name evidence="1" type="ORF">JYB85_12290</name>
</gene>
<protein>
    <submittedName>
        <fullName evidence="1">DUF1993 domain-containing protein</fullName>
    </submittedName>
</protein>
<proteinExistence type="predicted"/>
<reference evidence="1 2" key="1">
    <citation type="submission" date="2021-03" db="EMBL/GenBank/DDBJ databases">
        <title>Novel species identification of genus Shewanella.</title>
        <authorList>
            <person name="Liu G."/>
            <person name="Zhang Q."/>
        </authorList>
    </citation>
    <scope>NUCLEOTIDE SEQUENCE [LARGE SCALE GENOMIC DNA]</scope>
    <source>
        <strain evidence="1 2">FJAT-52962</strain>
    </source>
</reference>